<reference evidence="1 2" key="1">
    <citation type="journal article" date="2023" name="Nucleic Acids Res.">
        <title>The hologenome of Daphnia magna reveals possible DNA methylation and microbiome-mediated evolution of the host genome.</title>
        <authorList>
            <person name="Chaturvedi A."/>
            <person name="Li X."/>
            <person name="Dhandapani V."/>
            <person name="Marshall H."/>
            <person name="Kissane S."/>
            <person name="Cuenca-Cambronero M."/>
            <person name="Asole G."/>
            <person name="Calvet F."/>
            <person name="Ruiz-Romero M."/>
            <person name="Marangio P."/>
            <person name="Guigo R."/>
            <person name="Rago D."/>
            <person name="Mirbahai L."/>
            <person name="Eastwood N."/>
            <person name="Colbourne J.K."/>
            <person name="Zhou J."/>
            <person name="Mallon E."/>
            <person name="Orsini L."/>
        </authorList>
    </citation>
    <scope>NUCLEOTIDE SEQUENCE [LARGE SCALE GENOMIC DNA]</scope>
    <source>
        <strain evidence="1">LRV0_1</strain>
    </source>
</reference>
<dbReference type="EMBL" id="JAOYFB010000037">
    <property type="protein sequence ID" value="KAK4022040.1"/>
    <property type="molecule type" value="Genomic_DNA"/>
</dbReference>
<evidence type="ECO:0000313" key="2">
    <source>
        <dbReference type="Proteomes" id="UP001234178"/>
    </source>
</evidence>
<gene>
    <name evidence="1" type="ORF">OUZ56_007527</name>
</gene>
<comment type="caution">
    <text evidence="1">The sequence shown here is derived from an EMBL/GenBank/DDBJ whole genome shotgun (WGS) entry which is preliminary data.</text>
</comment>
<evidence type="ECO:0000313" key="1">
    <source>
        <dbReference type="EMBL" id="KAK4022040.1"/>
    </source>
</evidence>
<sequence length="119" mass="13666">MECVNKDRQHNKTEALNFHQWHVRMASEYAVTQCTTQILEDIIRPRNKEGTGDGDGEGILWKKGHLNDLITFHVQKAVENDTFFVCELRSTYCIASFHLALPDFNPISALLMSSILTDW</sequence>
<protein>
    <submittedName>
        <fullName evidence="1">Uncharacterized protein</fullName>
    </submittedName>
</protein>
<accession>A0ABR0AA73</accession>
<keyword evidence="2" id="KW-1185">Reference proteome</keyword>
<organism evidence="1 2">
    <name type="scientific">Daphnia magna</name>
    <dbReference type="NCBI Taxonomy" id="35525"/>
    <lineage>
        <taxon>Eukaryota</taxon>
        <taxon>Metazoa</taxon>
        <taxon>Ecdysozoa</taxon>
        <taxon>Arthropoda</taxon>
        <taxon>Crustacea</taxon>
        <taxon>Branchiopoda</taxon>
        <taxon>Diplostraca</taxon>
        <taxon>Cladocera</taxon>
        <taxon>Anomopoda</taxon>
        <taxon>Daphniidae</taxon>
        <taxon>Daphnia</taxon>
    </lineage>
</organism>
<proteinExistence type="predicted"/>
<dbReference type="Proteomes" id="UP001234178">
    <property type="component" value="Unassembled WGS sequence"/>
</dbReference>
<name>A0ABR0AA73_9CRUS</name>